<feature type="non-terminal residue" evidence="1">
    <location>
        <position position="1"/>
    </location>
</feature>
<dbReference type="Proteomes" id="UP000789901">
    <property type="component" value="Unassembled WGS sequence"/>
</dbReference>
<sequence length="110" mass="12788">DFFHPALIPPLSILARRRDICRRCPINMRSAIEGGMSLFTTERNGQTSFQNLIHLNYSSLSTLIEICWDDNKTREWRDDILMKFLHHPHSISSKNRPNALYDAFSKADVL</sequence>
<evidence type="ECO:0000313" key="1">
    <source>
        <dbReference type="EMBL" id="CAG8856458.1"/>
    </source>
</evidence>
<name>A0ABN7XMA5_GIGMA</name>
<gene>
    <name evidence="1" type="ORF">GMARGA_LOCUS45279</name>
</gene>
<accession>A0ABN7XMA5</accession>
<organism evidence="1 2">
    <name type="scientific">Gigaspora margarita</name>
    <dbReference type="NCBI Taxonomy" id="4874"/>
    <lineage>
        <taxon>Eukaryota</taxon>
        <taxon>Fungi</taxon>
        <taxon>Fungi incertae sedis</taxon>
        <taxon>Mucoromycota</taxon>
        <taxon>Glomeromycotina</taxon>
        <taxon>Glomeromycetes</taxon>
        <taxon>Diversisporales</taxon>
        <taxon>Gigasporaceae</taxon>
        <taxon>Gigaspora</taxon>
    </lineage>
</organism>
<comment type="caution">
    <text evidence="1">The sequence shown here is derived from an EMBL/GenBank/DDBJ whole genome shotgun (WGS) entry which is preliminary data.</text>
</comment>
<keyword evidence="2" id="KW-1185">Reference proteome</keyword>
<feature type="non-terminal residue" evidence="1">
    <location>
        <position position="110"/>
    </location>
</feature>
<proteinExistence type="predicted"/>
<reference evidence="1 2" key="1">
    <citation type="submission" date="2021-06" db="EMBL/GenBank/DDBJ databases">
        <authorList>
            <person name="Kallberg Y."/>
            <person name="Tangrot J."/>
            <person name="Rosling A."/>
        </authorList>
    </citation>
    <scope>NUCLEOTIDE SEQUENCE [LARGE SCALE GENOMIC DNA]</scope>
    <source>
        <strain evidence="1 2">120-4 pot B 10/14</strain>
    </source>
</reference>
<protein>
    <submittedName>
        <fullName evidence="1">35736_t:CDS:1</fullName>
    </submittedName>
</protein>
<dbReference type="EMBL" id="CAJVQB010160267">
    <property type="protein sequence ID" value="CAG8856458.1"/>
    <property type="molecule type" value="Genomic_DNA"/>
</dbReference>
<evidence type="ECO:0000313" key="2">
    <source>
        <dbReference type="Proteomes" id="UP000789901"/>
    </source>
</evidence>